<evidence type="ECO:0000256" key="2">
    <source>
        <dbReference type="ARBA" id="ARBA00012652"/>
    </source>
</evidence>
<dbReference type="AlphaFoldDB" id="A0A3D9VCG7"/>
<dbReference type="InterPro" id="IPR008902">
    <property type="entry name" value="Rhamnosid_concanavalin"/>
</dbReference>
<evidence type="ECO:0000259" key="6">
    <source>
        <dbReference type="Pfam" id="PF17389"/>
    </source>
</evidence>
<feature type="domain" description="Alpha-L-rhamnosidase C-terminal" evidence="7">
    <location>
        <begin position="981"/>
        <end position="1053"/>
    </location>
</feature>
<evidence type="ECO:0000313" key="9">
    <source>
        <dbReference type="Proteomes" id="UP000256485"/>
    </source>
</evidence>
<dbReference type="InterPro" id="IPR008928">
    <property type="entry name" value="6-hairpin_glycosidase_sf"/>
</dbReference>
<dbReference type="GO" id="GO:0005975">
    <property type="term" value="P:carbohydrate metabolic process"/>
    <property type="evidence" value="ECO:0007669"/>
    <property type="project" value="InterPro"/>
</dbReference>
<dbReference type="InterPro" id="IPR013783">
    <property type="entry name" value="Ig-like_fold"/>
</dbReference>
<dbReference type="Gene3D" id="2.60.120.260">
    <property type="entry name" value="Galactose-binding domain-like"/>
    <property type="match status" value="3"/>
</dbReference>
<evidence type="ECO:0000256" key="1">
    <source>
        <dbReference type="ARBA" id="ARBA00001445"/>
    </source>
</evidence>
<dbReference type="GO" id="GO:0030596">
    <property type="term" value="F:alpha-L-rhamnosidase activity"/>
    <property type="evidence" value="ECO:0007669"/>
    <property type="project" value="UniProtKB-EC"/>
</dbReference>
<dbReference type="PIRSF" id="PIRSF010631">
    <property type="entry name" value="A-rhamnsds"/>
    <property type="match status" value="1"/>
</dbReference>
<comment type="caution">
    <text evidence="8">The sequence shown here is derived from an EMBL/GenBank/DDBJ whole genome shotgun (WGS) entry which is preliminary data.</text>
</comment>
<evidence type="ECO:0000259" key="7">
    <source>
        <dbReference type="Pfam" id="PF17390"/>
    </source>
</evidence>
<feature type="domain" description="Alpha-L-rhamnosidase concanavalin-like" evidence="4">
    <location>
        <begin position="529"/>
        <end position="630"/>
    </location>
</feature>
<dbReference type="EC" id="3.2.1.40" evidence="2"/>
<dbReference type="PANTHER" id="PTHR33307">
    <property type="entry name" value="ALPHA-RHAMNOSIDASE (EUROFUNG)"/>
    <property type="match status" value="1"/>
</dbReference>
<name>A0A3D9VCG7_THECX</name>
<dbReference type="PANTHER" id="PTHR33307:SF6">
    <property type="entry name" value="ALPHA-RHAMNOSIDASE (EUROFUNG)-RELATED"/>
    <property type="match status" value="1"/>
</dbReference>
<comment type="catalytic activity">
    <reaction evidence="1">
        <text>Hydrolysis of terminal non-reducing alpha-L-rhamnose residues in alpha-L-rhamnosides.</text>
        <dbReference type="EC" id="3.2.1.40"/>
    </reaction>
</comment>
<dbReference type="InterPro" id="IPR013737">
    <property type="entry name" value="Bac_rhamnosid_N"/>
</dbReference>
<reference evidence="8 9" key="1">
    <citation type="submission" date="2018-08" db="EMBL/GenBank/DDBJ databases">
        <title>Sequencing the genomes of 1000 actinobacteria strains.</title>
        <authorList>
            <person name="Klenk H.-P."/>
        </authorList>
    </citation>
    <scope>NUCLEOTIDE SEQUENCE [LARGE SCALE GENOMIC DNA]</scope>
    <source>
        <strain evidence="8 9">DSM 22891</strain>
    </source>
</reference>
<dbReference type="Pfam" id="PF08531">
    <property type="entry name" value="Bac_rhamnosid_N"/>
    <property type="match status" value="1"/>
</dbReference>
<sequence>MEKSPSPLRPYDLRTERVPFPLGLDEPQPLLAWKLAGTGRGRAQRAYRIRVVKVPSDLVTSNNSGDVITVDPGNEDLAAVWDTGIVESARTVDVAYSGTPLESRTRYAWAVRVVDEAGRDSRWSRPAFFETGLLTEDDWREGVEARWIGSPAETGMDGALSLDAVSVDGGRRRDIVRIWLPSAGPVGESGPVTSLDPTGARFRTVAVVPDGRRVVRVRLLADATPAAVTAYLNDVQVPVDGSDIDPGVVRAGANVLAVAVDAPAGATVPPALAVRLQIDLEDASPVVVVSDGTWRCRDLDADVDGWRAAEYDDAAWPLAEEVGQHGTAPHGRSPLTYRPSPYLRREFSIASPVRRARLYATALGLYEARLNGVRVGDHRLTPGWTDYDVRVPYQTYDVTDLVHEGANTIGAVLADGWYAGNVCWFGPFQYGDRRWFRARLEVEHVDGTRTVIVTDDSWTVGEGATRYADLQNGEVVDARLEPLGWDRPGFDDHAWSRVVVGEPTHGRLEAQVAPPIRVTREVRPVRVERRPSGRYLVDFGQNLVGWLRLRVRGEAGTRLLFRHAEVLDHRGELYVEALRSARATDEYILRGDPEGEVFEPRFTVHGFRFAEVVGHPGGLAADDITALVAHADMAQIGELRCSDARLNQLQHNIVWGQRGNFLTVPTDCPQRDERLGWTGDAQVFASTAAFNYDVRTFFRKWLRDLRDAQRPDGAVPHVAPDVLTRHALRSGDGRAAAGAAGWGDAIAVVPWEVLRAYGDRRLVAETLDAVKAWLDYLTAHSADFVRPDEGFADWLAPTPTPRDLVATAFFAYAAKLAARLAAELGRPDDQARYEELYAKVRAAFRRRYVRGGGAVVSGTQTAYVLALHFGLLDPDEEPRAARRLVDEIASRNWHLATGFLGTPYLLPVLSRFGYDDVAFRLLTQDTFPSWLYPIVHGDATTMWERWDSWSDSRGFQDPNMTSFNHYAYGAVGEWMYQTLGGIAPGEPGYRHIVVRPRVGGGLTWAEASLETVHGPVTTHWRLVDGTFALDVTIPPNTTAEVWLPCGSELHATEGGRALRESAGLVVDEHAGKETGETVVRVGSGSYAFVVSSPTVVGPVDG</sequence>
<dbReference type="Proteomes" id="UP000256485">
    <property type="component" value="Unassembled WGS sequence"/>
</dbReference>
<dbReference type="Pfam" id="PF05592">
    <property type="entry name" value="Bac_rhamnosid"/>
    <property type="match status" value="1"/>
</dbReference>
<dbReference type="EMBL" id="QTUC01000001">
    <property type="protein sequence ID" value="REF35864.1"/>
    <property type="molecule type" value="Genomic_DNA"/>
</dbReference>
<dbReference type="Gene3D" id="2.60.420.10">
    <property type="entry name" value="Maltose phosphorylase, domain 3"/>
    <property type="match status" value="1"/>
</dbReference>
<evidence type="ECO:0000256" key="3">
    <source>
        <dbReference type="ARBA" id="ARBA00022801"/>
    </source>
</evidence>
<feature type="domain" description="Bacterial alpha-L-rhamnosidase N-terminal" evidence="5">
    <location>
        <begin position="353"/>
        <end position="519"/>
    </location>
</feature>
<keyword evidence="9" id="KW-1185">Reference proteome</keyword>
<dbReference type="InterPro" id="IPR035398">
    <property type="entry name" value="Bac_rhamnosid_C"/>
</dbReference>
<proteinExistence type="predicted"/>
<dbReference type="Gene3D" id="2.60.40.10">
    <property type="entry name" value="Immunoglobulins"/>
    <property type="match status" value="1"/>
</dbReference>
<dbReference type="Gene3D" id="1.50.10.10">
    <property type="match status" value="1"/>
</dbReference>
<dbReference type="Pfam" id="PF17390">
    <property type="entry name" value="Bac_rhamnosid_C"/>
    <property type="match status" value="1"/>
</dbReference>
<protein>
    <recommendedName>
        <fullName evidence="2">alpha-L-rhamnosidase</fullName>
        <ecNumber evidence="2">3.2.1.40</ecNumber>
    </recommendedName>
</protein>
<dbReference type="InterPro" id="IPR035396">
    <property type="entry name" value="Bac_rhamnosid6H"/>
</dbReference>
<accession>A0A3D9VCG7</accession>
<organism evidence="8 9">
    <name type="scientific">Thermasporomyces composti</name>
    <dbReference type="NCBI Taxonomy" id="696763"/>
    <lineage>
        <taxon>Bacteria</taxon>
        <taxon>Bacillati</taxon>
        <taxon>Actinomycetota</taxon>
        <taxon>Actinomycetes</taxon>
        <taxon>Propionibacteriales</taxon>
        <taxon>Nocardioidaceae</taxon>
        <taxon>Thermasporomyces</taxon>
    </lineage>
</organism>
<keyword evidence="3" id="KW-0378">Hydrolase</keyword>
<dbReference type="InterPro" id="IPR016007">
    <property type="entry name" value="Alpha_rhamnosid"/>
</dbReference>
<dbReference type="Pfam" id="PF25788">
    <property type="entry name" value="Ig_Rha78A_N"/>
    <property type="match status" value="1"/>
</dbReference>
<dbReference type="InterPro" id="IPR012341">
    <property type="entry name" value="6hp_glycosidase-like_sf"/>
</dbReference>
<evidence type="ECO:0000313" key="8">
    <source>
        <dbReference type="EMBL" id="REF35864.1"/>
    </source>
</evidence>
<gene>
    <name evidence="8" type="ORF">DFJ64_1256</name>
</gene>
<dbReference type="SUPFAM" id="SSF48208">
    <property type="entry name" value="Six-hairpin glycosidases"/>
    <property type="match status" value="1"/>
</dbReference>
<evidence type="ECO:0000259" key="4">
    <source>
        <dbReference type="Pfam" id="PF05592"/>
    </source>
</evidence>
<evidence type="ECO:0000259" key="5">
    <source>
        <dbReference type="Pfam" id="PF08531"/>
    </source>
</evidence>
<dbReference type="Pfam" id="PF17389">
    <property type="entry name" value="Bac_rhamnosid6H"/>
    <property type="match status" value="1"/>
</dbReference>
<feature type="domain" description="Alpha-L-rhamnosidase six-hairpin glycosidase" evidence="6">
    <location>
        <begin position="635"/>
        <end position="978"/>
    </location>
</feature>